<proteinExistence type="predicted"/>
<dbReference type="Proteomes" id="UP000239340">
    <property type="component" value="Plasmid pSfreNXT3c"/>
</dbReference>
<gene>
    <name evidence="1" type="ORF">NXT3_PC00255</name>
</gene>
<geneLocation type="plasmid" evidence="2">
    <name>psfrenxt3c</name>
</geneLocation>
<dbReference type="AlphaFoldDB" id="A0A2L0HF73"/>
<evidence type="ECO:0000313" key="2">
    <source>
        <dbReference type="Proteomes" id="UP000239340"/>
    </source>
</evidence>
<protein>
    <submittedName>
        <fullName evidence="1">Uncharacterized protein</fullName>
    </submittedName>
</protein>
<sequence>MVAEKFVGSKTSISAMMVSDWRMRFGWLDKATRHSHWTLDSLEDSSSRLLTI</sequence>
<reference evidence="1 2" key="1">
    <citation type="submission" date="2017-10" db="EMBL/GenBank/DDBJ databases">
        <title>Analysis of the genome sequences of Rhizobium populations associated to common bean (phaseolus vulgaris).</title>
        <authorList>
            <person name="Bustos P."/>
            <person name="Santamaria R.I."/>
            <person name="Miranda-Sanchez F."/>
            <person name="Perez-Carrascal O."/>
            <person name="Juarez S."/>
            <person name="Lozano L."/>
            <person name="Martinez-Flores I."/>
            <person name="Vinuesa P."/>
            <person name="Martinez-Romero E."/>
            <person name="Cevallos M.A."/>
            <person name="Romero D."/>
            <person name="Davila G."/>
            <person name="Gonzalez V."/>
        </authorList>
    </citation>
    <scope>NUCLEOTIDE SEQUENCE [LARGE SCALE GENOMIC DNA]</scope>
    <source>
        <strain evidence="1 2">NXT3</strain>
        <plasmid evidence="2">Plasmid psfrenxt3c</plasmid>
    </source>
</reference>
<evidence type="ECO:0000313" key="1">
    <source>
        <dbReference type="EMBL" id="AUX79429.1"/>
    </source>
</evidence>
<dbReference type="EMBL" id="CP024310">
    <property type="protein sequence ID" value="AUX79429.1"/>
    <property type="molecule type" value="Genomic_DNA"/>
</dbReference>
<organism evidence="1 2">
    <name type="scientific">Rhizobium fredii</name>
    <name type="common">Sinorhizobium fredii</name>
    <dbReference type="NCBI Taxonomy" id="380"/>
    <lineage>
        <taxon>Bacteria</taxon>
        <taxon>Pseudomonadati</taxon>
        <taxon>Pseudomonadota</taxon>
        <taxon>Alphaproteobacteria</taxon>
        <taxon>Hyphomicrobiales</taxon>
        <taxon>Rhizobiaceae</taxon>
        <taxon>Sinorhizobium/Ensifer group</taxon>
        <taxon>Sinorhizobium</taxon>
    </lineage>
</organism>
<accession>A0A2L0HF73</accession>
<name>A0A2L0HF73_RHIFR</name>
<keyword evidence="1" id="KW-0614">Plasmid</keyword>